<evidence type="ECO:0000256" key="5">
    <source>
        <dbReference type="ARBA" id="ARBA00038035"/>
    </source>
</evidence>
<dbReference type="GO" id="GO:0004708">
    <property type="term" value="F:MAP kinase kinase activity"/>
    <property type="evidence" value="ECO:0007669"/>
    <property type="project" value="UniProtKB-EC"/>
</dbReference>
<dbReference type="SMART" id="SM00220">
    <property type="entry name" value="S_TKc"/>
    <property type="match status" value="1"/>
</dbReference>
<sequence>MDRCIRKSKDSPTRQIPTMDQLKAEAFLGAGSFGVVYKARFLPGQLTSILLVVANMICTVKVVPVDRFKTLEHIVADRLVASLVDHPCVIRVYAIFNVENASVTLMEYHRGSDLQKVVETTRNLHVEESRLVFAQMVAGLIHMHYCGFMHRDIKGSNTLVSQEGRVKLIDFDTAKVLFTL</sequence>
<dbReference type="PROSITE" id="PS00108">
    <property type="entry name" value="PROTEIN_KINASE_ST"/>
    <property type="match status" value="1"/>
</dbReference>
<evidence type="ECO:0000256" key="8">
    <source>
        <dbReference type="ARBA" id="ARBA00049299"/>
    </source>
</evidence>
<dbReference type="Proteomes" id="UP000192247">
    <property type="component" value="Unassembled WGS sequence"/>
</dbReference>
<dbReference type="GO" id="GO:0005524">
    <property type="term" value="F:ATP binding"/>
    <property type="evidence" value="ECO:0007669"/>
    <property type="project" value="UniProtKB-KW"/>
</dbReference>
<evidence type="ECO:0000259" key="10">
    <source>
        <dbReference type="PROSITE" id="PS50011"/>
    </source>
</evidence>
<evidence type="ECO:0000256" key="9">
    <source>
        <dbReference type="ARBA" id="ARBA00051693"/>
    </source>
</evidence>
<keyword evidence="4" id="KW-0067">ATP-binding</keyword>
<evidence type="ECO:0000256" key="4">
    <source>
        <dbReference type="ARBA" id="ARBA00022840"/>
    </source>
</evidence>
<protein>
    <recommendedName>
        <fullName evidence="6">mitogen-activated protein kinase kinase</fullName>
        <ecNumber evidence="6">2.7.12.2</ecNumber>
    </recommendedName>
</protein>
<evidence type="ECO:0000256" key="2">
    <source>
        <dbReference type="ARBA" id="ARBA00022741"/>
    </source>
</evidence>
<keyword evidence="2" id="KW-0547">Nucleotide-binding</keyword>
<dbReference type="InterPro" id="IPR008271">
    <property type="entry name" value="Ser/Thr_kinase_AS"/>
</dbReference>
<comment type="catalytic activity">
    <reaction evidence="8">
        <text>L-threonyl-[protein] + ATP = O-phospho-L-threonyl-[protein] + ADP + H(+)</text>
        <dbReference type="Rhea" id="RHEA:46608"/>
        <dbReference type="Rhea" id="RHEA-COMP:11060"/>
        <dbReference type="Rhea" id="RHEA-COMP:11605"/>
        <dbReference type="ChEBI" id="CHEBI:15378"/>
        <dbReference type="ChEBI" id="CHEBI:30013"/>
        <dbReference type="ChEBI" id="CHEBI:30616"/>
        <dbReference type="ChEBI" id="CHEBI:61977"/>
        <dbReference type="ChEBI" id="CHEBI:456216"/>
        <dbReference type="EC" id="2.7.12.2"/>
    </reaction>
</comment>
<dbReference type="InterPro" id="IPR011009">
    <property type="entry name" value="Kinase-like_dom_sf"/>
</dbReference>
<name>A0A1V9XQP5_9ACAR</name>
<dbReference type="PANTHER" id="PTHR48013">
    <property type="entry name" value="DUAL SPECIFICITY MITOGEN-ACTIVATED PROTEIN KINASE KINASE 5-RELATED"/>
    <property type="match status" value="1"/>
</dbReference>
<proteinExistence type="inferred from homology"/>
<evidence type="ECO:0000256" key="3">
    <source>
        <dbReference type="ARBA" id="ARBA00022777"/>
    </source>
</evidence>
<dbReference type="CDD" id="cd00180">
    <property type="entry name" value="PKc"/>
    <property type="match status" value="1"/>
</dbReference>
<evidence type="ECO:0000313" key="12">
    <source>
        <dbReference type="Proteomes" id="UP000192247"/>
    </source>
</evidence>
<feature type="domain" description="Protein kinase" evidence="10">
    <location>
        <begin position="22"/>
        <end position="180"/>
    </location>
</feature>
<evidence type="ECO:0000256" key="1">
    <source>
        <dbReference type="ARBA" id="ARBA00022679"/>
    </source>
</evidence>
<comment type="caution">
    <text evidence="11">The sequence shown here is derived from an EMBL/GenBank/DDBJ whole genome shotgun (WGS) entry which is preliminary data.</text>
</comment>
<comment type="catalytic activity">
    <reaction evidence="7">
        <text>L-seryl-[protein] + ATP = O-phospho-L-seryl-[protein] + ADP + H(+)</text>
        <dbReference type="Rhea" id="RHEA:17989"/>
        <dbReference type="Rhea" id="RHEA-COMP:9863"/>
        <dbReference type="Rhea" id="RHEA-COMP:11604"/>
        <dbReference type="ChEBI" id="CHEBI:15378"/>
        <dbReference type="ChEBI" id="CHEBI:29999"/>
        <dbReference type="ChEBI" id="CHEBI:30616"/>
        <dbReference type="ChEBI" id="CHEBI:83421"/>
        <dbReference type="ChEBI" id="CHEBI:456216"/>
        <dbReference type="EC" id="2.7.12.2"/>
    </reaction>
</comment>
<comment type="catalytic activity">
    <reaction evidence="9">
        <text>L-tyrosyl-[protein] + ATP = O-phospho-L-tyrosyl-[protein] + ADP + H(+)</text>
        <dbReference type="Rhea" id="RHEA:10596"/>
        <dbReference type="Rhea" id="RHEA-COMP:10136"/>
        <dbReference type="Rhea" id="RHEA-COMP:20101"/>
        <dbReference type="ChEBI" id="CHEBI:15378"/>
        <dbReference type="ChEBI" id="CHEBI:30616"/>
        <dbReference type="ChEBI" id="CHEBI:46858"/>
        <dbReference type="ChEBI" id="CHEBI:61978"/>
        <dbReference type="ChEBI" id="CHEBI:456216"/>
        <dbReference type="EC" id="2.7.12.2"/>
    </reaction>
</comment>
<dbReference type="PANTHER" id="PTHR48013:SF9">
    <property type="entry name" value="DUAL SPECIFICITY MITOGEN-ACTIVATED PROTEIN KINASE KINASE 5"/>
    <property type="match status" value="1"/>
</dbReference>
<dbReference type="Pfam" id="PF00069">
    <property type="entry name" value="Pkinase"/>
    <property type="match status" value="1"/>
</dbReference>
<dbReference type="InParanoid" id="A0A1V9XQP5"/>
<evidence type="ECO:0000256" key="7">
    <source>
        <dbReference type="ARBA" id="ARBA00049014"/>
    </source>
</evidence>
<accession>A0A1V9XQP5</accession>
<dbReference type="PROSITE" id="PS50011">
    <property type="entry name" value="PROTEIN_KINASE_DOM"/>
    <property type="match status" value="1"/>
</dbReference>
<dbReference type="SUPFAM" id="SSF56112">
    <property type="entry name" value="Protein kinase-like (PK-like)"/>
    <property type="match status" value="1"/>
</dbReference>
<dbReference type="AlphaFoldDB" id="A0A1V9XQP5"/>
<keyword evidence="12" id="KW-1185">Reference proteome</keyword>
<dbReference type="STRING" id="418985.A0A1V9XQP5"/>
<evidence type="ECO:0000313" key="11">
    <source>
        <dbReference type="EMBL" id="OQR75827.1"/>
    </source>
</evidence>
<dbReference type="InterPro" id="IPR000719">
    <property type="entry name" value="Prot_kinase_dom"/>
</dbReference>
<dbReference type="OrthoDB" id="248923at2759"/>
<dbReference type="Gene3D" id="1.10.510.10">
    <property type="entry name" value="Transferase(Phosphotransferase) domain 1"/>
    <property type="match status" value="1"/>
</dbReference>
<organism evidence="11 12">
    <name type="scientific">Tropilaelaps mercedesae</name>
    <dbReference type="NCBI Taxonomy" id="418985"/>
    <lineage>
        <taxon>Eukaryota</taxon>
        <taxon>Metazoa</taxon>
        <taxon>Ecdysozoa</taxon>
        <taxon>Arthropoda</taxon>
        <taxon>Chelicerata</taxon>
        <taxon>Arachnida</taxon>
        <taxon>Acari</taxon>
        <taxon>Parasitiformes</taxon>
        <taxon>Mesostigmata</taxon>
        <taxon>Gamasina</taxon>
        <taxon>Dermanyssoidea</taxon>
        <taxon>Laelapidae</taxon>
        <taxon>Tropilaelaps</taxon>
    </lineage>
</organism>
<gene>
    <name evidence="11" type="ORF">BIW11_08173</name>
</gene>
<reference evidence="11 12" key="1">
    <citation type="journal article" date="2017" name="Gigascience">
        <title>Draft genome of the honey bee ectoparasitic mite, Tropilaelaps mercedesae, is shaped by the parasitic life history.</title>
        <authorList>
            <person name="Dong X."/>
            <person name="Armstrong S.D."/>
            <person name="Xia D."/>
            <person name="Makepeace B.L."/>
            <person name="Darby A.C."/>
            <person name="Kadowaki T."/>
        </authorList>
    </citation>
    <scope>NUCLEOTIDE SEQUENCE [LARGE SCALE GENOMIC DNA]</scope>
    <source>
        <strain evidence="11">Wuxi-XJTLU</strain>
    </source>
</reference>
<evidence type="ECO:0000256" key="6">
    <source>
        <dbReference type="ARBA" id="ARBA00038999"/>
    </source>
</evidence>
<keyword evidence="3" id="KW-0418">Kinase</keyword>
<keyword evidence="1" id="KW-0808">Transferase</keyword>
<dbReference type="EC" id="2.7.12.2" evidence="6"/>
<dbReference type="EMBL" id="MNPL01005722">
    <property type="protein sequence ID" value="OQR75827.1"/>
    <property type="molecule type" value="Genomic_DNA"/>
</dbReference>
<comment type="similarity">
    <text evidence="5">Belongs to the protein kinase superfamily. STE Ser/Thr protein kinase family. MAP kinase kinase subfamily.</text>
</comment>